<dbReference type="AlphaFoldDB" id="A0A485LUX9"/>
<feature type="transmembrane region" description="Helical" evidence="1">
    <location>
        <begin position="629"/>
        <end position="652"/>
    </location>
</feature>
<dbReference type="Gene3D" id="1.20.1640.10">
    <property type="entry name" value="Multidrug efflux transporter AcrB transmembrane domain"/>
    <property type="match status" value="2"/>
</dbReference>
<dbReference type="InterPro" id="IPR001036">
    <property type="entry name" value="Acrflvin-R"/>
</dbReference>
<dbReference type="SUPFAM" id="SSF82866">
    <property type="entry name" value="Multidrug efflux transporter AcrB transmembrane domain"/>
    <property type="match status" value="2"/>
</dbReference>
<feature type="transmembrane region" description="Helical" evidence="1">
    <location>
        <begin position="205"/>
        <end position="228"/>
    </location>
</feature>
<accession>A0A485LUX9</accession>
<evidence type="ECO:0000256" key="1">
    <source>
        <dbReference type="SAM" id="Phobius"/>
    </source>
</evidence>
<feature type="transmembrane region" description="Helical" evidence="1">
    <location>
        <begin position="704"/>
        <end position="725"/>
    </location>
</feature>
<dbReference type="PANTHER" id="PTHR32063:SF0">
    <property type="entry name" value="SWARMING MOTILITY PROTEIN SWRC"/>
    <property type="match status" value="1"/>
</dbReference>
<sequence>MAALSLEYKKEQIITRMNGEPVVSLSIRKQSDANTMRVATAVRNEIKKMEKELPGQLSFNVAIDQSNYISRAVSNVISTVLIGAALAVIVLYLFMGSLAATLIISAAIPISVIAAFSFMYFYGMTLNIVTLGGMALGVGMMVDNAIVILENIYRYRNLGERPAEAALLGSGEMAGAITAATLTTVVVFLPIMFIEGLAGIVFRPLAWTVGFALMASLLMALTVVPLLCSRSQLLQVEELPDKQKFTDIPLQVMRNFMQKLNNFYARLLAWALDKRWLVFGGVMGLLILSFALVPLIGSEFLPEEDSGTLFVNLQLPVGSCLEETDLVARDIEALLRSNYPEIETVFSYTGTGGALFEATAPEEAQIWAMLVPREERALSSREVAEKLRGDLSLLPGVDITVSTQDITMGMTSQGGAINIAVKGDDLELLQEVATEVARVVESVKGTKEVDTSLAGGRPEVQVRLDRERAASWGVSTGQVASLVRTALEGQVVTRYRVGGKEYDVRLKGGEELAIEDPGALKVLPLLTPAGSVHLGQVAEVTVGTGPRSISRDGQVRTAYVTGDIFGRDLGSVMSDVQEKLDAVELPTGFTIEYAGEIINIEESFSSLGFALLLAIPLVYMIMAAQFESLLFPFIIMFSLPQAFTGVLLSLVLTGKALSVPALIGVILLSGIVVNNGIVLVDYINILRREKGYSREEAIRLAGPVRLRPILMTTLTTVLGMLPLSLGLKEGSEMQSPMAVVIIGGLTFSTLITLIFVPVMYSLLDDLGLWFKGWLQRGTPKGQERGVLSEK</sequence>
<protein>
    <submittedName>
        <fullName evidence="2">Acriflavin resistance protein</fullName>
    </submittedName>
</protein>
<feature type="transmembrane region" description="Helical" evidence="1">
    <location>
        <begin position="276"/>
        <end position="296"/>
    </location>
</feature>
<keyword evidence="1" id="KW-1133">Transmembrane helix</keyword>
<dbReference type="Gene3D" id="3.30.70.1440">
    <property type="entry name" value="Multidrug efflux transporter AcrB pore domain"/>
    <property type="match status" value="1"/>
</dbReference>
<feature type="transmembrane region" description="Helical" evidence="1">
    <location>
        <begin position="128"/>
        <end position="153"/>
    </location>
</feature>
<dbReference type="GO" id="GO:0005886">
    <property type="term" value="C:plasma membrane"/>
    <property type="evidence" value="ECO:0007669"/>
    <property type="project" value="TreeGrafter"/>
</dbReference>
<dbReference type="Gene3D" id="3.30.70.1430">
    <property type="entry name" value="Multidrug efflux transporter AcrB pore domain"/>
    <property type="match status" value="1"/>
</dbReference>
<organism evidence="2">
    <name type="scientific">anaerobic digester metagenome</name>
    <dbReference type="NCBI Taxonomy" id="1263854"/>
    <lineage>
        <taxon>unclassified sequences</taxon>
        <taxon>metagenomes</taxon>
        <taxon>ecological metagenomes</taxon>
    </lineage>
</organism>
<proteinExistence type="predicted"/>
<name>A0A485LUX9_9ZZZZ</name>
<dbReference type="PRINTS" id="PR00702">
    <property type="entry name" value="ACRIFLAVINRP"/>
</dbReference>
<gene>
    <name evidence="2" type="ORF">SCFA_1460001</name>
</gene>
<dbReference type="EMBL" id="CAADRN010000053">
    <property type="protein sequence ID" value="VFU11958.1"/>
    <property type="molecule type" value="Genomic_DNA"/>
</dbReference>
<feature type="transmembrane region" description="Helical" evidence="1">
    <location>
        <begin position="102"/>
        <end position="122"/>
    </location>
</feature>
<feature type="transmembrane region" description="Helical" evidence="1">
    <location>
        <begin position="737"/>
        <end position="763"/>
    </location>
</feature>
<keyword evidence="1" id="KW-0812">Transmembrane</keyword>
<feature type="transmembrane region" description="Helical" evidence="1">
    <location>
        <begin position="76"/>
        <end position="95"/>
    </location>
</feature>
<reference evidence="2" key="1">
    <citation type="submission" date="2019-03" db="EMBL/GenBank/DDBJ databases">
        <authorList>
            <person name="Hao L."/>
        </authorList>
    </citation>
    <scope>NUCLEOTIDE SEQUENCE</scope>
</reference>
<keyword evidence="1" id="KW-0472">Membrane</keyword>
<dbReference type="Pfam" id="PF00873">
    <property type="entry name" value="ACR_tran"/>
    <property type="match status" value="1"/>
</dbReference>
<dbReference type="Gene3D" id="3.30.70.1320">
    <property type="entry name" value="Multidrug efflux transporter AcrB pore domain like"/>
    <property type="match status" value="1"/>
</dbReference>
<evidence type="ECO:0000313" key="2">
    <source>
        <dbReference type="EMBL" id="VFU11958.1"/>
    </source>
</evidence>
<dbReference type="InterPro" id="IPR027463">
    <property type="entry name" value="AcrB_DN_DC_subdom"/>
</dbReference>
<feature type="transmembrane region" description="Helical" evidence="1">
    <location>
        <begin position="174"/>
        <end position="193"/>
    </location>
</feature>
<feature type="transmembrane region" description="Helical" evidence="1">
    <location>
        <begin position="604"/>
        <end position="622"/>
    </location>
</feature>
<feature type="transmembrane region" description="Helical" evidence="1">
    <location>
        <begin position="658"/>
        <end position="683"/>
    </location>
</feature>
<dbReference type="PANTHER" id="PTHR32063">
    <property type="match status" value="1"/>
</dbReference>
<dbReference type="Gene3D" id="3.30.2090.10">
    <property type="entry name" value="Multidrug efflux transporter AcrB TolC docking domain, DN and DC subdomains"/>
    <property type="match status" value="2"/>
</dbReference>
<dbReference type="GO" id="GO:0042910">
    <property type="term" value="F:xenobiotic transmembrane transporter activity"/>
    <property type="evidence" value="ECO:0007669"/>
    <property type="project" value="TreeGrafter"/>
</dbReference>
<dbReference type="SUPFAM" id="SSF82714">
    <property type="entry name" value="Multidrug efflux transporter AcrB TolC docking domain, DN and DC subdomains"/>
    <property type="match status" value="1"/>
</dbReference>
<dbReference type="SUPFAM" id="SSF82693">
    <property type="entry name" value="Multidrug efflux transporter AcrB pore domain, PN1, PN2, PC1 and PC2 subdomains"/>
    <property type="match status" value="1"/>
</dbReference>